<dbReference type="GO" id="GO:0006355">
    <property type="term" value="P:regulation of DNA-templated transcription"/>
    <property type="evidence" value="ECO:0007669"/>
    <property type="project" value="InterPro"/>
</dbReference>
<keyword evidence="11" id="KW-1185">Reference proteome</keyword>
<dbReference type="Proteomes" id="UP000502706">
    <property type="component" value="Chromosome"/>
</dbReference>
<gene>
    <name evidence="10" type="ORF">GBA65_05380</name>
</gene>
<dbReference type="InterPro" id="IPR001789">
    <property type="entry name" value="Sig_transdc_resp-reg_receiver"/>
</dbReference>
<dbReference type="Gene3D" id="3.30.450.20">
    <property type="entry name" value="PAS domain"/>
    <property type="match status" value="3"/>
</dbReference>
<dbReference type="InterPro" id="IPR035965">
    <property type="entry name" value="PAS-like_dom_sf"/>
</dbReference>
<dbReference type="SMART" id="SM00086">
    <property type="entry name" value="PAC"/>
    <property type="match status" value="3"/>
</dbReference>
<dbReference type="Gene3D" id="3.40.50.2300">
    <property type="match status" value="1"/>
</dbReference>
<dbReference type="SMART" id="SM00091">
    <property type="entry name" value="PAS"/>
    <property type="match status" value="3"/>
</dbReference>
<dbReference type="SUPFAM" id="SSF55781">
    <property type="entry name" value="GAF domain-like"/>
    <property type="match status" value="2"/>
</dbReference>
<dbReference type="PANTHER" id="PTHR24421:SF61">
    <property type="entry name" value="OXYGEN SENSOR HISTIDINE KINASE NREB"/>
    <property type="match status" value="1"/>
</dbReference>
<dbReference type="SMART" id="SM00448">
    <property type="entry name" value="REC"/>
    <property type="match status" value="1"/>
</dbReference>
<feature type="domain" description="Response regulatory" evidence="7">
    <location>
        <begin position="119"/>
        <end position="235"/>
    </location>
</feature>
<feature type="compositionally biased region" description="Basic and acidic residues" evidence="5">
    <location>
        <begin position="20"/>
        <end position="40"/>
    </location>
</feature>
<dbReference type="CDD" id="cd00156">
    <property type="entry name" value="REC"/>
    <property type="match status" value="1"/>
</dbReference>
<evidence type="ECO:0000256" key="2">
    <source>
        <dbReference type="ARBA" id="ARBA00022777"/>
    </source>
</evidence>
<dbReference type="PROSITE" id="PS50110">
    <property type="entry name" value="RESPONSE_REGULATORY"/>
    <property type="match status" value="1"/>
</dbReference>
<feature type="region of interest" description="Disordered" evidence="5">
    <location>
        <begin position="1"/>
        <end position="105"/>
    </location>
</feature>
<dbReference type="Pfam" id="PF13426">
    <property type="entry name" value="PAS_9"/>
    <property type="match status" value="2"/>
</dbReference>
<dbReference type="SUPFAM" id="SSF52172">
    <property type="entry name" value="CheY-like"/>
    <property type="match status" value="1"/>
</dbReference>
<keyword evidence="4" id="KW-0597">Phosphoprotein</keyword>
<evidence type="ECO:0000313" key="11">
    <source>
        <dbReference type="Proteomes" id="UP000502706"/>
    </source>
</evidence>
<dbReference type="PROSITE" id="PS50109">
    <property type="entry name" value="HIS_KIN"/>
    <property type="match status" value="1"/>
</dbReference>
<dbReference type="SMART" id="SM00387">
    <property type="entry name" value="HATPase_c"/>
    <property type="match status" value="1"/>
</dbReference>
<dbReference type="CDD" id="cd00130">
    <property type="entry name" value="PAS"/>
    <property type="match status" value="3"/>
</dbReference>
<sequence length="1153" mass="127592">MPRDQGCCGRSGAASPGGRGEADARDARPREAGGPHRARDGGAQARRPGHGEQADRARALRRGEDGQGPRLRHLEEARRQRPHPGRPPRRPQRPRGPERAERGTLVALPKRRVPRTPLRVLLVEDSEDDALLLLRELRRGGYQPEHEIVETPEGMRAALAERSWDVILSDYRMPRFGAPEALGLAREAGSEAPFVVVSGKIGEDVAVEAIRAGAYDYVMKDGLARLCATVAHGLEETKARRELRRRDAILDAVRFAADQFLGEAVGWEESVRTVLRRLGEATGASRAYIFENHVSEDGEIWGTQRYEWVAEGIPAQTDSPLMQAIPYRAAGYGRWVEMLSRGEPVHGRTGSFPSGEQVELRAQGILSILIVPIFVEGRWWGQIGFDACREEREWSAAEVGALGAAAGTLGAAIRRRRIETRLTQSEGRYRAVIEQATDGIYLLDAGTRRFVETNPSFRKMFGYTVEEVGAMDIYALVAHDPDDVDATIERTLEQRRRVVGERRYRRRDGSLLDVEVGVSVISLDGRDVICTIVRDVTERKRAEERLRASEAELRALFEAMTDVIFVIDGEGRHLEVAPTNPSLLYRSSSEIVGKTLHEIFPKEQADEFLGHVRRVLETRRSVDFEYALTMDHGRTWFEGTVSPMLEESVIWVARDVTRRKRDEEALRESERLHRAVLEQASENIFLVDVETRRIVDSNRAFRETLGYTEEGLHRLTLYDVVAADRESVDANIRRILERGSPSVGERRYVRKDGSLLEVEVSGSVILRDGKRTLVAVAHDITERARAQRLLEERVSTLSGIAANLTLDLPVENTLDVLAKSVVGASTAVACAVALLDEGTGTLRMEASWRAGVESPTMRAVRTGEPVIVRGVRRSVLEDERYAAAHGLVRESPWDIVYIVPLVSRGRTLGAIDFGYLPGHEPGEEEKVFLGAAADQAAVAVENARLFSEARGKAALEERQKLARELHDSVSQALYGIALGVQTARELLESDPRSAAAPLDYAVALAEAGMTEMRALIFELRPESLENEGLVAALEKQAAAVEARHGLRVDTALDGEPEAPLETREALYRIAQEALHNVVKHARASRVRLTLEHACGWIALEVSDDGSGFDPDGPFPGHLGLRSMRERAWRLGGTLDLQSGPGRGTRVVARVPSG</sequence>
<feature type="domain" description="PAS" evidence="8">
    <location>
        <begin position="549"/>
        <end position="619"/>
    </location>
</feature>
<feature type="compositionally biased region" description="Basic residues" evidence="5">
    <location>
        <begin position="80"/>
        <end position="93"/>
    </location>
</feature>
<dbReference type="SMART" id="SM00065">
    <property type="entry name" value="GAF"/>
    <property type="match status" value="2"/>
</dbReference>
<evidence type="ECO:0000313" key="10">
    <source>
        <dbReference type="EMBL" id="QIN78041.1"/>
    </source>
</evidence>
<dbReference type="InterPro" id="IPR050482">
    <property type="entry name" value="Sensor_HK_TwoCompSys"/>
</dbReference>
<dbReference type="InterPro" id="IPR003018">
    <property type="entry name" value="GAF"/>
</dbReference>
<feature type="modified residue" description="4-aspartylphosphate" evidence="4">
    <location>
        <position position="170"/>
    </location>
</feature>
<evidence type="ECO:0000259" key="7">
    <source>
        <dbReference type="PROSITE" id="PS50110"/>
    </source>
</evidence>
<evidence type="ECO:0000259" key="9">
    <source>
        <dbReference type="PROSITE" id="PS50113"/>
    </source>
</evidence>
<dbReference type="SUPFAM" id="SSF55785">
    <property type="entry name" value="PYP-like sensor domain (PAS domain)"/>
    <property type="match status" value="3"/>
</dbReference>
<feature type="domain" description="PAS" evidence="8">
    <location>
        <begin position="425"/>
        <end position="495"/>
    </location>
</feature>
<dbReference type="GO" id="GO:0016020">
    <property type="term" value="C:membrane"/>
    <property type="evidence" value="ECO:0007669"/>
    <property type="project" value="InterPro"/>
</dbReference>
<dbReference type="GO" id="GO:0046983">
    <property type="term" value="F:protein dimerization activity"/>
    <property type="evidence" value="ECO:0007669"/>
    <property type="project" value="InterPro"/>
</dbReference>
<dbReference type="Pfam" id="PF00072">
    <property type="entry name" value="Response_reg"/>
    <property type="match status" value="1"/>
</dbReference>
<dbReference type="CDD" id="cd16917">
    <property type="entry name" value="HATPase_UhpB-NarQ-NarX-like"/>
    <property type="match status" value="1"/>
</dbReference>
<dbReference type="Gene3D" id="3.30.565.10">
    <property type="entry name" value="Histidine kinase-like ATPase, C-terminal domain"/>
    <property type="match status" value="1"/>
</dbReference>
<dbReference type="PROSITE" id="PS50113">
    <property type="entry name" value="PAC"/>
    <property type="match status" value="2"/>
</dbReference>
<feature type="domain" description="PAC" evidence="9">
    <location>
        <begin position="498"/>
        <end position="548"/>
    </location>
</feature>
<evidence type="ECO:0000256" key="5">
    <source>
        <dbReference type="SAM" id="MobiDB-lite"/>
    </source>
</evidence>
<keyword evidence="2" id="KW-0418">Kinase</keyword>
<evidence type="ECO:0000256" key="4">
    <source>
        <dbReference type="PROSITE-ProRule" id="PRU00169"/>
    </source>
</evidence>
<dbReference type="AlphaFoldDB" id="A0A6G8PV13"/>
<dbReference type="InterPro" id="IPR001610">
    <property type="entry name" value="PAC"/>
</dbReference>
<dbReference type="Pfam" id="PF02518">
    <property type="entry name" value="HATPase_c"/>
    <property type="match status" value="1"/>
</dbReference>
<dbReference type="EMBL" id="CP045121">
    <property type="protein sequence ID" value="QIN78041.1"/>
    <property type="molecule type" value="Genomic_DNA"/>
</dbReference>
<evidence type="ECO:0000256" key="1">
    <source>
        <dbReference type="ARBA" id="ARBA00022679"/>
    </source>
</evidence>
<evidence type="ECO:0000259" key="8">
    <source>
        <dbReference type="PROSITE" id="PS50112"/>
    </source>
</evidence>
<dbReference type="InterPro" id="IPR000700">
    <property type="entry name" value="PAS-assoc_C"/>
</dbReference>
<feature type="domain" description="Histidine kinase" evidence="6">
    <location>
        <begin position="968"/>
        <end position="1153"/>
    </location>
</feature>
<dbReference type="Pfam" id="PF13185">
    <property type="entry name" value="GAF_2"/>
    <property type="match status" value="1"/>
</dbReference>
<accession>A0A6G8PV13</accession>
<reference evidence="10 11" key="1">
    <citation type="submission" date="2019-10" db="EMBL/GenBank/DDBJ databases">
        <title>Rubrobacter sp nov SCSIO 52915 isolated from a deep-sea sediment in the South China Sea.</title>
        <authorList>
            <person name="Chen R.W."/>
        </authorList>
    </citation>
    <scope>NUCLEOTIDE SEQUENCE [LARGE SCALE GENOMIC DNA]</scope>
    <source>
        <strain evidence="10 11">SCSIO 52915</strain>
    </source>
</reference>
<dbReference type="Gene3D" id="3.30.450.40">
    <property type="match status" value="2"/>
</dbReference>
<dbReference type="KEGG" id="rmar:GBA65_05380"/>
<dbReference type="InterPro" id="IPR029016">
    <property type="entry name" value="GAF-like_dom_sf"/>
</dbReference>
<dbReference type="SUPFAM" id="SSF55874">
    <property type="entry name" value="ATPase domain of HSP90 chaperone/DNA topoisomerase II/histidine kinase"/>
    <property type="match status" value="1"/>
</dbReference>
<dbReference type="InterPro" id="IPR013656">
    <property type="entry name" value="PAS_4"/>
</dbReference>
<keyword evidence="1" id="KW-0808">Transferase</keyword>
<dbReference type="Pfam" id="PF01590">
    <property type="entry name" value="GAF"/>
    <property type="match status" value="1"/>
</dbReference>
<dbReference type="InterPro" id="IPR011006">
    <property type="entry name" value="CheY-like_superfamily"/>
</dbReference>
<dbReference type="PROSITE" id="PS50112">
    <property type="entry name" value="PAS"/>
    <property type="match status" value="3"/>
</dbReference>
<dbReference type="InterPro" id="IPR005467">
    <property type="entry name" value="His_kinase_dom"/>
</dbReference>
<name>A0A6G8PV13_9ACTN</name>
<dbReference type="InterPro" id="IPR036890">
    <property type="entry name" value="HATPase_C_sf"/>
</dbReference>
<dbReference type="NCBIfam" id="TIGR00229">
    <property type="entry name" value="sensory_box"/>
    <property type="match status" value="3"/>
</dbReference>
<dbReference type="Pfam" id="PF08448">
    <property type="entry name" value="PAS_4"/>
    <property type="match status" value="1"/>
</dbReference>
<dbReference type="InterPro" id="IPR003594">
    <property type="entry name" value="HATPase_dom"/>
</dbReference>
<dbReference type="InterPro" id="IPR000014">
    <property type="entry name" value="PAS"/>
</dbReference>
<organism evidence="10 11">
    <name type="scientific">Rubrobacter marinus</name>
    <dbReference type="NCBI Taxonomy" id="2653852"/>
    <lineage>
        <taxon>Bacteria</taxon>
        <taxon>Bacillati</taxon>
        <taxon>Actinomycetota</taxon>
        <taxon>Rubrobacteria</taxon>
        <taxon>Rubrobacterales</taxon>
        <taxon>Rubrobacteraceae</taxon>
        <taxon>Rubrobacter</taxon>
    </lineage>
</organism>
<evidence type="ECO:0000259" key="6">
    <source>
        <dbReference type="PROSITE" id="PS50109"/>
    </source>
</evidence>
<feature type="compositionally biased region" description="Basic and acidic residues" evidence="5">
    <location>
        <begin position="49"/>
        <end position="79"/>
    </location>
</feature>
<keyword evidence="3" id="KW-0902">Two-component regulatory system</keyword>
<dbReference type="PANTHER" id="PTHR24421">
    <property type="entry name" value="NITRATE/NITRITE SENSOR PROTEIN NARX-RELATED"/>
    <property type="match status" value="1"/>
</dbReference>
<dbReference type="Pfam" id="PF07730">
    <property type="entry name" value="HisKA_3"/>
    <property type="match status" value="1"/>
</dbReference>
<proteinExistence type="predicted"/>
<dbReference type="GO" id="GO:0000155">
    <property type="term" value="F:phosphorelay sensor kinase activity"/>
    <property type="evidence" value="ECO:0007669"/>
    <property type="project" value="InterPro"/>
</dbReference>
<dbReference type="Gene3D" id="1.20.5.1930">
    <property type="match status" value="1"/>
</dbReference>
<feature type="domain" description="PAC" evidence="9">
    <location>
        <begin position="742"/>
        <end position="792"/>
    </location>
</feature>
<dbReference type="InterPro" id="IPR011712">
    <property type="entry name" value="Sig_transdc_His_kin_sub3_dim/P"/>
</dbReference>
<feature type="domain" description="PAS" evidence="8">
    <location>
        <begin position="669"/>
        <end position="739"/>
    </location>
</feature>
<evidence type="ECO:0000256" key="3">
    <source>
        <dbReference type="ARBA" id="ARBA00023012"/>
    </source>
</evidence>
<feature type="compositionally biased region" description="Low complexity" evidence="5">
    <location>
        <begin position="1"/>
        <end position="16"/>
    </location>
</feature>
<protein>
    <submittedName>
        <fullName evidence="10">PAS domain S-box protein</fullName>
    </submittedName>
</protein>